<dbReference type="GO" id="GO:0006412">
    <property type="term" value="P:translation"/>
    <property type="evidence" value="ECO:0007669"/>
    <property type="project" value="UniProtKB-UniRule"/>
</dbReference>
<evidence type="ECO:0000313" key="7">
    <source>
        <dbReference type="Proteomes" id="UP000248745"/>
    </source>
</evidence>
<dbReference type="RefSeq" id="WP_111001046.1">
    <property type="nucleotide sequence ID" value="NZ_QKTW01000030.1"/>
</dbReference>
<keyword evidence="3 5" id="KW-0687">Ribonucleoprotein</keyword>
<dbReference type="Proteomes" id="UP000248745">
    <property type="component" value="Unassembled WGS sequence"/>
</dbReference>
<dbReference type="GO" id="GO:0005840">
    <property type="term" value="C:ribosome"/>
    <property type="evidence" value="ECO:0007669"/>
    <property type="project" value="UniProtKB-KW"/>
</dbReference>
<comment type="similarity">
    <text evidence="1 5">Belongs to the bacterial ribosomal protein bS21 family.</text>
</comment>
<keyword evidence="7" id="KW-1185">Reference proteome</keyword>
<dbReference type="NCBIfam" id="TIGR00030">
    <property type="entry name" value="S21p"/>
    <property type="match status" value="1"/>
</dbReference>
<organism evidence="6 7">
    <name type="scientific">Taibaiella soli</name>
    <dbReference type="NCBI Taxonomy" id="1649169"/>
    <lineage>
        <taxon>Bacteria</taxon>
        <taxon>Pseudomonadati</taxon>
        <taxon>Bacteroidota</taxon>
        <taxon>Chitinophagia</taxon>
        <taxon>Chitinophagales</taxon>
        <taxon>Chitinophagaceae</taxon>
        <taxon>Taibaiella</taxon>
    </lineage>
</organism>
<accession>A0A2W2A6G1</accession>
<comment type="caution">
    <text evidence="6">The sequence shown here is derived from an EMBL/GenBank/DDBJ whole genome shotgun (WGS) entry which is preliminary data.</text>
</comment>
<name>A0A2W2A6G1_9BACT</name>
<dbReference type="Gene3D" id="1.20.5.1150">
    <property type="entry name" value="Ribosomal protein S8"/>
    <property type="match status" value="1"/>
</dbReference>
<dbReference type="HAMAP" id="MF_00358">
    <property type="entry name" value="Ribosomal_bS21"/>
    <property type="match status" value="1"/>
</dbReference>
<dbReference type="EMBL" id="QKTW01000030">
    <property type="protein sequence ID" value="PZF70845.1"/>
    <property type="molecule type" value="Genomic_DNA"/>
</dbReference>
<proteinExistence type="inferred from homology"/>
<dbReference type="OrthoDB" id="598353at2"/>
<dbReference type="InterPro" id="IPR001911">
    <property type="entry name" value="Ribosomal_bS21"/>
</dbReference>
<evidence type="ECO:0000256" key="4">
    <source>
        <dbReference type="ARBA" id="ARBA00035135"/>
    </source>
</evidence>
<protein>
    <recommendedName>
        <fullName evidence="4 5">Small ribosomal subunit protein bS21</fullName>
    </recommendedName>
</protein>
<dbReference type="InterPro" id="IPR038380">
    <property type="entry name" value="Ribosomal_bS21_sf"/>
</dbReference>
<evidence type="ECO:0000256" key="5">
    <source>
        <dbReference type="HAMAP-Rule" id="MF_00358"/>
    </source>
</evidence>
<evidence type="ECO:0000256" key="2">
    <source>
        <dbReference type="ARBA" id="ARBA00022980"/>
    </source>
</evidence>
<dbReference type="AlphaFoldDB" id="A0A2W2A6G1"/>
<evidence type="ECO:0000256" key="1">
    <source>
        <dbReference type="ARBA" id="ARBA00006640"/>
    </source>
</evidence>
<dbReference type="Pfam" id="PF01165">
    <property type="entry name" value="Ribosomal_S21"/>
    <property type="match status" value="1"/>
</dbReference>
<gene>
    <name evidence="5" type="primary">rpsU</name>
    <name evidence="6" type="ORF">DN068_21635</name>
</gene>
<dbReference type="GO" id="GO:0003735">
    <property type="term" value="F:structural constituent of ribosome"/>
    <property type="evidence" value="ECO:0007669"/>
    <property type="project" value="InterPro"/>
</dbReference>
<keyword evidence="2 5" id="KW-0689">Ribosomal protein</keyword>
<evidence type="ECO:0000313" key="6">
    <source>
        <dbReference type="EMBL" id="PZF70845.1"/>
    </source>
</evidence>
<dbReference type="GO" id="GO:1990904">
    <property type="term" value="C:ribonucleoprotein complex"/>
    <property type="evidence" value="ECO:0007669"/>
    <property type="project" value="UniProtKB-KW"/>
</dbReference>
<sequence>MLIIDSKDCENIDKALKKYKKKYEKSRTLNQLRERQSFTKPSVRRRTQVLKAIYRQQIASGKLED</sequence>
<reference evidence="6 7" key="1">
    <citation type="submission" date="2018-06" db="EMBL/GenBank/DDBJ databases">
        <title>Mucibacter soli gen. nov., sp. nov., a new member of the family Chitinophagaceae producing mucin.</title>
        <authorList>
            <person name="Kim M.-K."/>
            <person name="Park S."/>
            <person name="Kim T.-S."/>
            <person name="Joung Y."/>
            <person name="Han J.-H."/>
            <person name="Kim S.B."/>
        </authorList>
    </citation>
    <scope>NUCLEOTIDE SEQUENCE [LARGE SCALE GENOMIC DNA]</scope>
    <source>
        <strain evidence="6 7">R1-15</strain>
    </source>
</reference>
<evidence type="ECO:0000256" key="3">
    <source>
        <dbReference type="ARBA" id="ARBA00023274"/>
    </source>
</evidence>